<dbReference type="SUPFAM" id="SSF117130">
    <property type="entry name" value="CsrA-like"/>
    <property type="match status" value="1"/>
</dbReference>
<dbReference type="GO" id="GO:0048027">
    <property type="term" value="F:mRNA 5'-UTR binding"/>
    <property type="evidence" value="ECO:0007669"/>
    <property type="project" value="TreeGrafter"/>
</dbReference>
<dbReference type="Gene3D" id="2.60.40.4380">
    <property type="entry name" value="Translational regulator CsrA"/>
    <property type="match status" value="1"/>
</dbReference>
<dbReference type="Proteomes" id="UP000318437">
    <property type="component" value="Unassembled WGS sequence"/>
</dbReference>
<evidence type="ECO:0000313" key="4">
    <source>
        <dbReference type="EMBL" id="TWU27684.1"/>
    </source>
</evidence>
<reference evidence="4 5" key="1">
    <citation type="submission" date="2019-02" db="EMBL/GenBank/DDBJ databases">
        <title>Deep-cultivation of Planctomycetes and their phenomic and genomic characterization uncovers novel biology.</title>
        <authorList>
            <person name="Wiegand S."/>
            <person name="Jogler M."/>
            <person name="Boedeker C."/>
            <person name="Pinto D."/>
            <person name="Vollmers J."/>
            <person name="Rivas-Marin E."/>
            <person name="Kohn T."/>
            <person name="Peeters S.H."/>
            <person name="Heuer A."/>
            <person name="Rast P."/>
            <person name="Oberbeckmann S."/>
            <person name="Bunk B."/>
            <person name="Jeske O."/>
            <person name="Meyerdierks A."/>
            <person name="Storesund J.E."/>
            <person name="Kallscheuer N."/>
            <person name="Luecker S."/>
            <person name="Lage O.M."/>
            <person name="Pohl T."/>
            <person name="Merkel B.J."/>
            <person name="Hornburger P."/>
            <person name="Mueller R.-W."/>
            <person name="Bruemmer F."/>
            <person name="Labrenz M."/>
            <person name="Spormann A.M."/>
            <person name="Op Den Camp H."/>
            <person name="Overmann J."/>
            <person name="Amann R."/>
            <person name="Jetten M.S.M."/>
            <person name="Mascher T."/>
            <person name="Medema M.H."/>
            <person name="Devos D.P."/>
            <person name="Kaster A.-K."/>
            <person name="Ovreas L."/>
            <person name="Rohde M."/>
            <person name="Galperin M.Y."/>
            <person name="Jogler C."/>
        </authorList>
    </citation>
    <scope>NUCLEOTIDE SEQUENCE [LARGE SCALE GENOMIC DNA]</scope>
    <source>
        <strain evidence="4 5">Pla144</strain>
    </source>
</reference>
<dbReference type="AlphaFoldDB" id="A0A5C6CVI5"/>
<evidence type="ECO:0000313" key="5">
    <source>
        <dbReference type="Proteomes" id="UP000318437"/>
    </source>
</evidence>
<dbReference type="GO" id="GO:0006109">
    <property type="term" value="P:regulation of carbohydrate metabolic process"/>
    <property type="evidence" value="ECO:0007669"/>
    <property type="project" value="InterPro"/>
</dbReference>
<protein>
    <submittedName>
        <fullName evidence="4">Carbon storage regulator</fullName>
    </submittedName>
</protein>
<evidence type="ECO:0000256" key="2">
    <source>
        <dbReference type="ARBA" id="ARBA00022845"/>
    </source>
</evidence>
<dbReference type="InterPro" id="IPR036107">
    <property type="entry name" value="CsrA_sf"/>
</dbReference>
<dbReference type="EMBL" id="SJPS01000003">
    <property type="protein sequence ID" value="TWU27684.1"/>
    <property type="molecule type" value="Genomic_DNA"/>
</dbReference>
<dbReference type="PANTHER" id="PTHR34984:SF1">
    <property type="entry name" value="CARBON STORAGE REGULATOR"/>
    <property type="match status" value="1"/>
</dbReference>
<keyword evidence="2" id="KW-0810">Translation regulation</keyword>
<keyword evidence="5" id="KW-1185">Reference proteome</keyword>
<dbReference type="GO" id="GO:0005829">
    <property type="term" value="C:cytosol"/>
    <property type="evidence" value="ECO:0007669"/>
    <property type="project" value="TreeGrafter"/>
</dbReference>
<keyword evidence="3" id="KW-0694">RNA-binding</keyword>
<dbReference type="PANTHER" id="PTHR34984">
    <property type="entry name" value="CARBON STORAGE REGULATOR"/>
    <property type="match status" value="1"/>
</dbReference>
<dbReference type="RefSeq" id="WP_146450858.1">
    <property type="nucleotide sequence ID" value="NZ_SJPS01000003.1"/>
</dbReference>
<dbReference type="Pfam" id="PF02599">
    <property type="entry name" value="CsrA"/>
    <property type="match status" value="1"/>
</dbReference>
<dbReference type="InterPro" id="IPR003751">
    <property type="entry name" value="CsrA"/>
</dbReference>
<evidence type="ECO:0000256" key="3">
    <source>
        <dbReference type="ARBA" id="ARBA00022884"/>
    </source>
</evidence>
<comment type="caution">
    <text evidence="4">The sequence shown here is derived from an EMBL/GenBank/DDBJ whole genome shotgun (WGS) entry which is preliminary data.</text>
</comment>
<gene>
    <name evidence="4" type="ORF">Pla144_24610</name>
</gene>
<organism evidence="4 5">
    <name type="scientific">Bythopirellula polymerisocia</name>
    <dbReference type="NCBI Taxonomy" id="2528003"/>
    <lineage>
        <taxon>Bacteria</taxon>
        <taxon>Pseudomonadati</taxon>
        <taxon>Planctomycetota</taxon>
        <taxon>Planctomycetia</taxon>
        <taxon>Pirellulales</taxon>
        <taxon>Lacipirellulaceae</taxon>
        <taxon>Bythopirellula</taxon>
    </lineage>
</organism>
<proteinExistence type="predicted"/>
<evidence type="ECO:0000256" key="1">
    <source>
        <dbReference type="ARBA" id="ARBA00022490"/>
    </source>
</evidence>
<dbReference type="GO" id="GO:0006402">
    <property type="term" value="P:mRNA catabolic process"/>
    <property type="evidence" value="ECO:0007669"/>
    <property type="project" value="InterPro"/>
</dbReference>
<name>A0A5C6CVI5_9BACT</name>
<keyword evidence="1" id="KW-0963">Cytoplasm</keyword>
<dbReference type="GO" id="GO:0045947">
    <property type="term" value="P:negative regulation of translational initiation"/>
    <property type="evidence" value="ECO:0007669"/>
    <property type="project" value="TreeGrafter"/>
</dbReference>
<accession>A0A5C6CVI5</accession>
<sequence length="69" mass="7833">MLILTRRSNETICLPELGIENRVLQQRGQNVSLGIEAPRQVKILQGELLEEESGESNSFFQFHAIHRSA</sequence>